<dbReference type="EMBL" id="SEYY01001045">
    <property type="protein sequence ID" value="KAB7505978.1"/>
    <property type="molecule type" value="Genomic_DNA"/>
</dbReference>
<dbReference type="InterPro" id="IPR016024">
    <property type="entry name" value="ARM-type_fold"/>
</dbReference>
<dbReference type="OrthoDB" id="6343032at2759"/>
<reference evidence="1 2" key="1">
    <citation type="journal article" date="2019" name="PLoS Biol.">
        <title>Sex chromosomes control vertical transmission of feminizing Wolbachia symbionts in an isopod.</title>
        <authorList>
            <person name="Becking T."/>
            <person name="Chebbi M.A."/>
            <person name="Giraud I."/>
            <person name="Moumen B."/>
            <person name="Laverre T."/>
            <person name="Caubet Y."/>
            <person name="Peccoud J."/>
            <person name="Gilbert C."/>
            <person name="Cordaux R."/>
        </authorList>
    </citation>
    <scope>NUCLEOTIDE SEQUENCE [LARGE SCALE GENOMIC DNA]</scope>
    <source>
        <strain evidence="1">ANa2</strain>
        <tissue evidence="1">Whole body excluding digestive tract and cuticle</tissue>
    </source>
</reference>
<evidence type="ECO:0000313" key="1">
    <source>
        <dbReference type="EMBL" id="KAB7505978.1"/>
    </source>
</evidence>
<organism evidence="1 2">
    <name type="scientific">Armadillidium nasatum</name>
    <dbReference type="NCBI Taxonomy" id="96803"/>
    <lineage>
        <taxon>Eukaryota</taxon>
        <taxon>Metazoa</taxon>
        <taxon>Ecdysozoa</taxon>
        <taxon>Arthropoda</taxon>
        <taxon>Crustacea</taxon>
        <taxon>Multicrustacea</taxon>
        <taxon>Malacostraca</taxon>
        <taxon>Eumalacostraca</taxon>
        <taxon>Peracarida</taxon>
        <taxon>Isopoda</taxon>
        <taxon>Oniscidea</taxon>
        <taxon>Crinocheta</taxon>
        <taxon>Armadillidiidae</taxon>
        <taxon>Armadillidium</taxon>
    </lineage>
</organism>
<dbReference type="Gene3D" id="1.25.10.10">
    <property type="entry name" value="Leucine-rich Repeat Variant"/>
    <property type="match status" value="1"/>
</dbReference>
<dbReference type="InterPro" id="IPR011989">
    <property type="entry name" value="ARM-like"/>
</dbReference>
<dbReference type="AlphaFoldDB" id="A0A5N5TIH3"/>
<name>A0A5N5TIH3_9CRUS</name>
<proteinExistence type="predicted"/>
<protein>
    <recommendedName>
        <fullName evidence="3">Rotatin</fullName>
    </recommendedName>
</protein>
<dbReference type="SUPFAM" id="SSF48371">
    <property type="entry name" value="ARM repeat"/>
    <property type="match status" value="1"/>
</dbReference>
<comment type="caution">
    <text evidence="1">The sequence shown here is derived from an EMBL/GenBank/DDBJ whole genome shotgun (WGS) entry which is preliminary data.</text>
</comment>
<evidence type="ECO:0008006" key="3">
    <source>
        <dbReference type="Google" id="ProtNLM"/>
    </source>
</evidence>
<accession>A0A5N5TIH3</accession>
<dbReference type="Proteomes" id="UP000326759">
    <property type="component" value="Unassembled WGS sequence"/>
</dbReference>
<gene>
    <name evidence="1" type="ORF">Anas_02852</name>
</gene>
<sequence length="484" mass="54096">MKKESMKLLTCMVSEGGWGAVHVLELLRINLSYIISFVIQCLHERAACNSSAAAFVGSLCQVVMGPVPPMYVSSLKEMLDSPLTILSRDKEVLPGWEIARHIIQLLPDKMDSSIAATYLTKFDEDEGNVKIFLEALKNLLLVSKSARDCAFFRATDLLKLFSFSLSNLNERILDINLHISSNIANKKELRGDFLFATHCIQVSTNWVIEPFHQEDVPGNTLNVAECLIPLLHPLWIPALRAPSFIEAVVQFLIMITSHIEVSITANVTRLLERKKAVSGSRCLTDCGTLPKSLLEDAFDLLINCGRVHDSAYVIVKEGFLKNLVTFLEQFKDLESTLAQKVLQCLTILTLHKEAHTALSKIPSWVRVVKICIQSKHLRKNALLILINMISNVSVVKHMLSTEDFLPVVGTLLINCSKDLTAGGSSLYTEADIHLCLVVLWALAANNQRCKTILKRLVIKPHLENLYRHHRHPTLSLKLLGILNS</sequence>
<evidence type="ECO:0000313" key="2">
    <source>
        <dbReference type="Proteomes" id="UP000326759"/>
    </source>
</evidence>
<keyword evidence="2" id="KW-1185">Reference proteome</keyword>